<reference evidence="7" key="2">
    <citation type="journal article" date="2023" name="IMA Fungus">
        <title>Comparative genomic study of the Penicillium genus elucidates a diverse pangenome and 15 lateral gene transfer events.</title>
        <authorList>
            <person name="Petersen C."/>
            <person name="Sorensen T."/>
            <person name="Nielsen M.R."/>
            <person name="Sondergaard T.E."/>
            <person name="Sorensen J.L."/>
            <person name="Fitzpatrick D.A."/>
            <person name="Frisvad J.C."/>
            <person name="Nielsen K.L."/>
        </authorList>
    </citation>
    <scope>NUCLEOTIDE SEQUENCE</scope>
    <source>
        <strain evidence="7">IBT 29864</strain>
    </source>
</reference>
<dbReference type="AlphaFoldDB" id="A0A9W9V142"/>
<evidence type="ECO:0000256" key="4">
    <source>
        <dbReference type="ARBA" id="ARBA00022833"/>
    </source>
</evidence>
<feature type="domain" description="HAT C-terminal dimerisation" evidence="6">
    <location>
        <begin position="4"/>
        <end position="58"/>
    </location>
</feature>
<organism evidence="7 8">
    <name type="scientific">Penicillium cataractarum</name>
    <dbReference type="NCBI Taxonomy" id="2100454"/>
    <lineage>
        <taxon>Eukaryota</taxon>
        <taxon>Fungi</taxon>
        <taxon>Dikarya</taxon>
        <taxon>Ascomycota</taxon>
        <taxon>Pezizomycotina</taxon>
        <taxon>Eurotiomycetes</taxon>
        <taxon>Eurotiomycetidae</taxon>
        <taxon>Eurotiales</taxon>
        <taxon>Aspergillaceae</taxon>
        <taxon>Penicillium</taxon>
    </lineage>
</organism>
<comment type="caution">
    <text evidence="7">The sequence shown here is derived from an EMBL/GenBank/DDBJ whole genome shotgun (WGS) entry which is preliminary data.</text>
</comment>
<evidence type="ECO:0000259" key="6">
    <source>
        <dbReference type="Pfam" id="PF05699"/>
    </source>
</evidence>
<evidence type="ECO:0000256" key="1">
    <source>
        <dbReference type="ARBA" id="ARBA00004123"/>
    </source>
</evidence>
<proteinExistence type="predicted"/>
<dbReference type="GO" id="GO:0008270">
    <property type="term" value="F:zinc ion binding"/>
    <property type="evidence" value="ECO:0007669"/>
    <property type="project" value="UniProtKB-KW"/>
</dbReference>
<name>A0A9W9V142_9EURO</name>
<keyword evidence="2" id="KW-0479">Metal-binding</keyword>
<keyword evidence="5" id="KW-0539">Nucleus</keyword>
<dbReference type="InterPro" id="IPR008906">
    <property type="entry name" value="HATC_C_dom"/>
</dbReference>
<evidence type="ECO:0000256" key="3">
    <source>
        <dbReference type="ARBA" id="ARBA00022771"/>
    </source>
</evidence>
<evidence type="ECO:0000256" key="5">
    <source>
        <dbReference type="ARBA" id="ARBA00023242"/>
    </source>
</evidence>
<dbReference type="PANTHER" id="PTHR46481">
    <property type="entry name" value="ZINC FINGER BED DOMAIN-CONTAINING PROTEIN 4"/>
    <property type="match status" value="1"/>
</dbReference>
<keyword evidence="8" id="KW-1185">Reference proteome</keyword>
<dbReference type="RefSeq" id="XP_056552603.1">
    <property type="nucleotide sequence ID" value="XM_056703603.1"/>
</dbReference>
<feature type="domain" description="HAT C-terminal dimerisation" evidence="6">
    <location>
        <begin position="543"/>
        <end position="605"/>
    </location>
</feature>
<dbReference type="InterPro" id="IPR052035">
    <property type="entry name" value="ZnF_BED_domain_contain"/>
</dbReference>
<dbReference type="GO" id="GO:0005634">
    <property type="term" value="C:nucleus"/>
    <property type="evidence" value="ECO:0007669"/>
    <property type="project" value="UniProtKB-SubCell"/>
</dbReference>
<dbReference type="OrthoDB" id="4364441at2759"/>
<dbReference type="EMBL" id="JAPZBS010000008">
    <property type="protein sequence ID" value="KAJ5364977.1"/>
    <property type="molecule type" value="Genomic_DNA"/>
</dbReference>
<evidence type="ECO:0000313" key="7">
    <source>
        <dbReference type="EMBL" id="KAJ5364977.1"/>
    </source>
</evidence>
<gene>
    <name evidence="7" type="ORF">N7496_010690</name>
</gene>
<dbReference type="GeneID" id="81442782"/>
<reference evidence="7" key="1">
    <citation type="submission" date="2022-11" db="EMBL/GenBank/DDBJ databases">
        <authorList>
            <person name="Petersen C."/>
        </authorList>
    </citation>
    <scope>NUCLEOTIDE SEQUENCE</scope>
    <source>
        <strain evidence="7">IBT 29864</strain>
    </source>
</reference>
<keyword evidence="3" id="KW-0863">Zinc-finger</keyword>
<dbReference type="Pfam" id="PF05699">
    <property type="entry name" value="Dimer_Tnp_hAT"/>
    <property type="match status" value="2"/>
</dbReference>
<dbReference type="SUPFAM" id="SSF53098">
    <property type="entry name" value="Ribonuclease H-like"/>
    <property type="match status" value="2"/>
</dbReference>
<dbReference type="Proteomes" id="UP001147782">
    <property type="component" value="Unassembled WGS sequence"/>
</dbReference>
<dbReference type="GO" id="GO:0046983">
    <property type="term" value="F:protein dimerization activity"/>
    <property type="evidence" value="ECO:0007669"/>
    <property type="project" value="InterPro"/>
</dbReference>
<dbReference type="PANTHER" id="PTHR46481:SF10">
    <property type="entry name" value="ZINC FINGER BED DOMAIN-CONTAINING PROTEIN 39"/>
    <property type="match status" value="1"/>
</dbReference>
<protein>
    <recommendedName>
        <fullName evidence="6">HAT C-terminal dimerisation domain-containing protein</fullName>
    </recommendedName>
</protein>
<evidence type="ECO:0000313" key="8">
    <source>
        <dbReference type="Proteomes" id="UP001147782"/>
    </source>
</evidence>
<dbReference type="InterPro" id="IPR012337">
    <property type="entry name" value="RNaseH-like_sf"/>
</dbReference>
<accession>A0A9W9V142</accession>
<sequence>MSLLDIFRVRNNEKEFPILASITRDVMSIPATGAGVKRLFNSARDVCHYRRGLLNPETRLILQEYFSEQEIAATSEELDIETHCSEAISDTEEDIELHLDTPVAPPLLEVAAGKRPAVTFDDEGVSNVDEFADPEENSVSPLPDTQHRVSGRMRKRSRLLDGYIVYREVLLGFKPLHGAHTGNNLSSVLLQTLNDHKIQDRVFGVTADNASNNKTLIDSLQQALSDDVNIIRIPCLAHVIQLSLNQLLDRIKAVPLNDTTETKWTDRQSILAKANARHQTREISYTLNKVRYLAVYVRASPQRREAFNKLQIATNTQKLLPIQDVKTRWNSTFLMLRRAKRLRSFFTLFCEEYDCKEMLLDKEEWRQIDYLLCLTEPFFEYTQALSKTRDVTAHLVFRIYNALFEHLEQSMKQLRRKRVLWKKQMLEALEASRSKLTEYYSQTDHARGHIYAISTMLAPDSRFQFFLSDDWDQEWRVKYRDSFREALVPYQNSITEINGTATSPVEERPNSKLNKLLNGQKALAKVPKPPRDEMTQYLDGDLTDVEPLQFWREHQGRFPAIASLARDILSFPATGAGVERLFNTARDICHYRRGRMKPETIEELMLFLCTSRFDLEEQQAKELEKFFSLDELETAKEEMDEKPEEIEVELISDTEEQDNEFSNLIDVDDDDDAEVRLPENSTQVRVSGRKRRIREDDMYERY</sequence>
<comment type="subcellular location">
    <subcellularLocation>
        <location evidence="1">Nucleus</location>
    </subcellularLocation>
</comment>
<keyword evidence="4" id="KW-0862">Zinc</keyword>
<evidence type="ECO:0000256" key="2">
    <source>
        <dbReference type="ARBA" id="ARBA00022723"/>
    </source>
</evidence>